<dbReference type="STRING" id="212602.A0A420HJM0"/>
<keyword evidence="2" id="KW-1185">Reference proteome</keyword>
<dbReference type="OrthoDB" id="3599542at2759"/>
<protein>
    <submittedName>
        <fullName evidence="1">Uncharacterized protein</fullName>
    </submittedName>
</protein>
<name>A0A420HJM0_9PEZI</name>
<evidence type="ECO:0000313" key="2">
    <source>
        <dbReference type="Proteomes" id="UP000286134"/>
    </source>
</evidence>
<reference evidence="1 2" key="1">
    <citation type="journal article" date="2018" name="BMC Genomics">
        <title>Comparative genome analyses reveal sequence features reflecting distinct modes of host-adaptation between dicot and monocot powdery mildew.</title>
        <authorList>
            <person name="Wu Y."/>
            <person name="Ma X."/>
            <person name="Pan Z."/>
            <person name="Kale S.D."/>
            <person name="Song Y."/>
            <person name="King H."/>
            <person name="Zhang Q."/>
            <person name="Presley C."/>
            <person name="Deng X."/>
            <person name="Wei C.I."/>
            <person name="Xiao S."/>
        </authorList>
    </citation>
    <scope>NUCLEOTIDE SEQUENCE [LARGE SCALE GENOMIC DNA]</scope>
    <source>
        <strain evidence="1">UMSG2</strain>
    </source>
</reference>
<dbReference type="Proteomes" id="UP000286134">
    <property type="component" value="Unassembled WGS sequence"/>
</dbReference>
<evidence type="ECO:0000313" key="1">
    <source>
        <dbReference type="EMBL" id="RKF57622.1"/>
    </source>
</evidence>
<proteinExistence type="predicted"/>
<gene>
    <name evidence="1" type="ORF">OnM2_072081</name>
</gene>
<dbReference type="EMBL" id="MCFK01007294">
    <property type="protein sequence ID" value="RKF57622.1"/>
    <property type="molecule type" value="Genomic_DNA"/>
</dbReference>
<accession>A0A420HJM0</accession>
<sequence>MMSKWNLLTLNVVVKQNTDKSLLSCFEILLKELRLTQRALSTEFRSEKCLRDKLIYACSDIEACAYACLKPSSLLEGLC</sequence>
<feature type="non-terminal residue" evidence="1">
    <location>
        <position position="79"/>
    </location>
</feature>
<comment type="caution">
    <text evidence="1">The sequence shown here is derived from an EMBL/GenBank/DDBJ whole genome shotgun (WGS) entry which is preliminary data.</text>
</comment>
<dbReference type="AlphaFoldDB" id="A0A420HJM0"/>
<organism evidence="1 2">
    <name type="scientific">Erysiphe neolycopersici</name>
    <dbReference type="NCBI Taxonomy" id="212602"/>
    <lineage>
        <taxon>Eukaryota</taxon>
        <taxon>Fungi</taxon>
        <taxon>Dikarya</taxon>
        <taxon>Ascomycota</taxon>
        <taxon>Pezizomycotina</taxon>
        <taxon>Leotiomycetes</taxon>
        <taxon>Erysiphales</taxon>
        <taxon>Erysiphaceae</taxon>
        <taxon>Erysiphe</taxon>
    </lineage>
</organism>